<keyword evidence="2" id="KW-1185">Reference proteome</keyword>
<dbReference type="STRING" id="1445510.YC6258_01355"/>
<evidence type="ECO:0000313" key="2">
    <source>
        <dbReference type="Proteomes" id="UP000032266"/>
    </source>
</evidence>
<accession>A0A0C5VJ30</accession>
<gene>
    <name evidence="1" type="ORF">YC6258_01355</name>
</gene>
<name>A0A0C5VJ30_9GAMM</name>
<dbReference type="EMBL" id="CP007142">
    <property type="protein sequence ID" value="AJQ93403.1"/>
    <property type="molecule type" value="Genomic_DNA"/>
</dbReference>
<organism evidence="1 2">
    <name type="scientific">Gynuella sunshinyii YC6258</name>
    <dbReference type="NCBI Taxonomy" id="1445510"/>
    <lineage>
        <taxon>Bacteria</taxon>
        <taxon>Pseudomonadati</taxon>
        <taxon>Pseudomonadota</taxon>
        <taxon>Gammaproteobacteria</taxon>
        <taxon>Oceanospirillales</taxon>
        <taxon>Saccharospirillaceae</taxon>
        <taxon>Gynuella</taxon>
    </lineage>
</organism>
<dbReference type="Proteomes" id="UP000032266">
    <property type="component" value="Chromosome"/>
</dbReference>
<protein>
    <submittedName>
        <fullName evidence="1">Uncharacterized protein</fullName>
    </submittedName>
</protein>
<proteinExistence type="predicted"/>
<sequence>MSSTWPCSGRVKRIFSWWLWTQKGKTKIYVDPDFLESENGFKVVSAAL</sequence>
<reference evidence="1 2" key="1">
    <citation type="submission" date="2014-01" db="EMBL/GenBank/DDBJ databases">
        <title>Full genme sequencing of cellulolytic bacterium Gynuella sunshinyii YC6258T gen. nov., sp. nov.</title>
        <authorList>
            <person name="Khan H."/>
            <person name="Chung E.J."/>
            <person name="Chung Y.R."/>
        </authorList>
    </citation>
    <scope>NUCLEOTIDE SEQUENCE [LARGE SCALE GENOMIC DNA]</scope>
    <source>
        <strain evidence="1 2">YC6258</strain>
    </source>
</reference>
<dbReference type="KEGG" id="gsn:YC6258_01355"/>
<evidence type="ECO:0000313" key="1">
    <source>
        <dbReference type="EMBL" id="AJQ93403.1"/>
    </source>
</evidence>
<dbReference type="HOGENOM" id="CLU_3153395_0_0_6"/>
<dbReference type="AlphaFoldDB" id="A0A0C5VJ30"/>